<accession>A0A4R3YZD7</accession>
<keyword evidence="1" id="KW-0175">Coiled coil</keyword>
<evidence type="ECO:0000256" key="1">
    <source>
        <dbReference type="SAM" id="Coils"/>
    </source>
</evidence>
<evidence type="ECO:0000259" key="3">
    <source>
        <dbReference type="Pfam" id="PF13240"/>
    </source>
</evidence>
<dbReference type="GeneID" id="98915531"/>
<keyword evidence="2" id="KW-0472">Membrane</keyword>
<feature type="transmembrane region" description="Helical" evidence="2">
    <location>
        <begin position="92"/>
        <end position="116"/>
    </location>
</feature>
<feature type="coiled-coil region" evidence="1">
    <location>
        <begin position="26"/>
        <end position="53"/>
    </location>
</feature>
<protein>
    <submittedName>
        <fullName evidence="4">Zinc ribbon protein</fullName>
    </submittedName>
</protein>
<feature type="transmembrane region" description="Helical" evidence="2">
    <location>
        <begin position="65"/>
        <end position="86"/>
    </location>
</feature>
<feature type="domain" description="Zinc-ribbon" evidence="3">
    <location>
        <begin position="4"/>
        <end position="25"/>
    </location>
</feature>
<dbReference type="AlphaFoldDB" id="A0A4R3YZD7"/>
<dbReference type="Proteomes" id="UP000295515">
    <property type="component" value="Unassembled WGS sequence"/>
</dbReference>
<proteinExistence type="predicted"/>
<keyword evidence="5" id="KW-1185">Reference proteome</keyword>
<feature type="transmembrane region" description="Helical" evidence="2">
    <location>
        <begin position="128"/>
        <end position="152"/>
    </location>
</feature>
<dbReference type="Pfam" id="PF13240">
    <property type="entry name" value="Zn_Ribbon_1"/>
    <property type="match status" value="1"/>
</dbReference>
<gene>
    <name evidence="4" type="ORF">EDD60_11162</name>
</gene>
<dbReference type="RefSeq" id="WP_066449830.1">
    <property type="nucleotide sequence ID" value="NZ_JANKBF010000012.1"/>
</dbReference>
<dbReference type="EMBL" id="SMCQ01000011">
    <property type="protein sequence ID" value="TCV98655.1"/>
    <property type="molecule type" value="Genomic_DNA"/>
</dbReference>
<keyword evidence="2" id="KW-0812">Transmembrane</keyword>
<keyword evidence="2" id="KW-1133">Transmembrane helix</keyword>
<evidence type="ECO:0000313" key="4">
    <source>
        <dbReference type="EMBL" id="TCV98655.1"/>
    </source>
</evidence>
<reference evidence="4 5" key="1">
    <citation type="submission" date="2019-03" db="EMBL/GenBank/DDBJ databases">
        <title>Genomic Encyclopedia of Type Strains, Phase IV (KMG-IV): sequencing the most valuable type-strain genomes for metagenomic binning, comparative biology and taxonomic classification.</title>
        <authorList>
            <person name="Goeker M."/>
        </authorList>
    </citation>
    <scope>NUCLEOTIDE SEQUENCE [LARGE SCALE GENOMIC DNA]</scope>
    <source>
        <strain evidence="4 5">DSM 29487</strain>
    </source>
</reference>
<comment type="caution">
    <text evidence="4">The sequence shown here is derived from an EMBL/GenBank/DDBJ whole genome shotgun (WGS) entry which is preliminary data.</text>
</comment>
<organism evidence="4 5">
    <name type="scientific">Longibaculum muris</name>
    <dbReference type="NCBI Taxonomy" id="1796628"/>
    <lineage>
        <taxon>Bacteria</taxon>
        <taxon>Bacillati</taxon>
        <taxon>Bacillota</taxon>
        <taxon>Erysipelotrichia</taxon>
        <taxon>Erysipelotrichales</taxon>
        <taxon>Coprobacillaceae</taxon>
        <taxon>Longibaculum</taxon>
    </lineage>
</organism>
<sequence>MKECPHCHKDLPDDSTFCIYCGRPIEKVKMKDLEKAEKNIEKEMRKSQSSLKANPKANNWGKIGIILFLFALIVLDCIVGTIVNSIDGPTKIVFIISFVFYVLAMICGVMSLVTDYKDKKKGFEQNGSYGFAIVSIAMSIYIALLNLTSVILK</sequence>
<evidence type="ECO:0000256" key="2">
    <source>
        <dbReference type="SAM" id="Phobius"/>
    </source>
</evidence>
<evidence type="ECO:0000313" key="5">
    <source>
        <dbReference type="Proteomes" id="UP000295515"/>
    </source>
</evidence>
<dbReference type="InterPro" id="IPR026870">
    <property type="entry name" value="Zinc_ribbon_dom"/>
</dbReference>
<name>A0A4R3YZD7_9FIRM</name>